<dbReference type="Gene3D" id="3.10.290.10">
    <property type="entry name" value="RNA-binding S4 domain"/>
    <property type="match status" value="1"/>
</dbReference>
<dbReference type="NCBIfam" id="TIGR00093">
    <property type="entry name" value="pseudouridine synthase"/>
    <property type="match status" value="1"/>
</dbReference>
<comment type="similarity">
    <text evidence="1 7">Belongs to the pseudouridine synthase RsuA family.</text>
</comment>
<evidence type="ECO:0000259" key="8">
    <source>
        <dbReference type="Pfam" id="PF00849"/>
    </source>
</evidence>
<comment type="caution">
    <text evidence="9">The sequence shown here is derived from an EMBL/GenBank/DDBJ whole genome shotgun (WGS) entry which is preliminary data.</text>
</comment>
<dbReference type="InterPro" id="IPR042092">
    <property type="entry name" value="PsdUridine_s_RsuA/RluB/E/F_cat"/>
</dbReference>
<evidence type="ECO:0000256" key="7">
    <source>
        <dbReference type="RuleBase" id="RU003887"/>
    </source>
</evidence>
<dbReference type="EC" id="5.4.99.-" evidence="7"/>
<evidence type="ECO:0000256" key="3">
    <source>
        <dbReference type="ARBA" id="ARBA00023235"/>
    </source>
</evidence>
<comment type="function">
    <text evidence="5">Responsible for synthesis of pseudouridine from uracil-516 in 16S ribosomal RNA.</text>
</comment>
<keyword evidence="2 6" id="KW-0694">RNA-binding</keyword>
<feature type="domain" description="Pseudouridine synthase RsuA/RluA-like" evidence="8">
    <location>
        <begin position="66"/>
        <end position="194"/>
    </location>
</feature>
<dbReference type="InterPro" id="IPR018496">
    <property type="entry name" value="PsdUridine_synth_RsuA/RluB_CS"/>
</dbReference>
<dbReference type="InterPro" id="IPR020094">
    <property type="entry name" value="TruA/RsuA/RluB/E/F_N"/>
</dbReference>
<accession>A0A3M0AJA3</accession>
<evidence type="ECO:0000313" key="9">
    <source>
        <dbReference type="EMBL" id="RMA82645.1"/>
    </source>
</evidence>
<dbReference type="InterPro" id="IPR036986">
    <property type="entry name" value="S4_RNA-bd_sf"/>
</dbReference>
<dbReference type="CDD" id="cd00165">
    <property type="entry name" value="S4"/>
    <property type="match status" value="1"/>
</dbReference>
<evidence type="ECO:0000256" key="1">
    <source>
        <dbReference type="ARBA" id="ARBA00008348"/>
    </source>
</evidence>
<dbReference type="OrthoDB" id="9807213at2"/>
<dbReference type="PROSITE" id="PS01149">
    <property type="entry name" value="PSI_RSU"/>
    <property type="match status" value="1"/>
</dbReference>
<sequence>MPRDTQRLDKFLRQQLLLNQRDVQQLLARNLVEVDDVIAHDRAQRINHFSRIVVEGKILQANRPRYFMLNKPNGVVSATVDAQHPTVVDLLNTTDKSELHIAGRLDLHSTGLILLTNDSRWSEALAHPGNKVAKLYHVTLANPLDEAYIHAFAAGMHFPFEDIVTQPAKLEIVSTYQAKVWLKEGKYHQIKRMFGRFRNPVLSLHRVSIGEILLDPELAPGEARALTTEEIRSVNMPSGAR</sequence>
<dbReference type="SUPFAM" id="SSF55174">
    <property type="entry name" value="Alpha-L RNA-binding motif"/>
    <property type="match status" value="1"/>
</dbReference>
<organism evidence="9 10">
    <name type="scientific">Umboniibacter marinipuniceus</name>
    <dbReference type="NCBI Taxonomy" id="569599"/>
    <lineage>
        <taxon>Bacteria</taxon>
        <taxon>Pseudomonadati</taxon>
        <taxon>Pseudomonadota</taxon>
        <taxon>Gammaproteobacteria</taxon>
        <taxon>Cellvibrionales</taxon>
        <taxon>Cellvibrionaceae</taxon>
        <taxon>Umboniibacter</taxon>
    </lineage>
</organism>
<evidence type="ECO:0000256" key="2">
    <source>
        <dbReference type="ARBA" id="ARBA00022884"/>
    </source>
</evidence>
<dbReference type="RefSeq" id="WP_121875962.1">
    <property type="nucleotide sequence ID" value="NZ_REFJ01000001.1"/>
</dbReference>
<dbReference type="InterPro" id="IPR020103">
    <property type="entry name" value="PsdUridine_synth_cat_dom_sf"/>
</dbReference>
<dbReference type="GO" id="GO:0003723">
    <property type="term" value="F:RNA binding"/>
    <property type="evidence" value="ECO:0007669"/>
    <property type="project" value="UniProtKB-KW"/>
</dbReference>
<dbReference type="PANTHER" id="PTHR47683:SF4">
    <property type="entry name" value="PSEUDOURIDINE SYNTHASE"/>
    <property type="match status" value="1"/>
</dbReference>
<dbReference type="PROSITE" id="PS50889">
    <property type="entry name" value="S4"/>
    <property type="match status" value="1"/>
</dbReference>
<name>A0A3M0AJA3_9GAMM</name>
<dbReference type="InterPro" id="IPR006145">
    <property type="entry name" value="PsdUridine_synth_RsuA/RluA"/>
</dbReference>
<proteinExistence type="inferred from homology"/>
<protein>
    <recommendedName>
        <fullName evidence="7">Pseudouridine synthase</fullName>
        <ecNumber evidence="7">5.4.99.-</ecNumber>
    </recommendedName>
</protein>
<dbReference type="GO" id="GO:0006364">
    <property type="term" value="P:rRNA processing"/>
    <property type="evidence" value="ECO:0007669"/>
    <property type="project" value="UniProtKB-ARBA"/>
</dbReference>
<evidence type="ECO:0000313" key="10">
    <source>
        <dbReference type="Proteomes" id="UP000267187"/>
    </source>
</evidence>
<dbReference type="SUPFAM" id="SSF55120">
    <property type="entry name" value="Pseudouridine synthase"/>
    <property type="match status" value="1"/>
</dbReference>
<dbReference type="CDD" id="cd02553">
    <property type="entry name" value="PseudoU_synth_RsuA"/>
    <property type="match status" value="1"/>
</dbReference>
<dbReference type="GO" id="GO:0160136">
    <property type="term" value="F:16S rRNA pseudouridine(516) synthase activity"/>
    <property type="evidence" value="ECO:0007669"/>
    <property type="project" value="UniProtKB-EC"/>
</dbReference>
<dbReference type="InterPro" id="IPR000748">
    <property type="entry name" value="PsdUridine_synth_RsuA/RluB/E/F"/>
</dbReference>
<dbReference type="GO" id="GO:0001522">
    <property type="term" value="P:pseudouridine synthesis"/>
    <property type="evidence" value="ECO:0007669"/>
    <property type="project" value="InterPro"/>
</dbReference>
<dbReference type="PANTHER" id="PTHR47683">
    <property type="entry name" value="PSEUDOURIDINE SYNTHASE FAMILY PROTEIN-RELATED"/>
    <property type="match status" value="1"/>
</dbReference>
<dbReference type="Gene3D" id="3.30.70.580">
    <property type="entry name" value="Pseudouridine synthase I, catalytic domain, N-terminal subdomain"/>
    <property type="match status" value="1"/>
</dbReference>
<dbReference type="Pfam" id="PF00849">
    <property type="entry name" value="PseudoU_synth_2"/>
    <property type="match status" value="1"/>
</dbReference>
<dbReference type="EMBL" id="REFJ01000001">
    <property type="protein sequence ID" value="RMA82645.1"/>
    <property type="molecule type" value="Genomic_DNA"/>
</dbReference>
<dbReference type="InterPro" id="IPR050343">
    <property type="entry name" value="RsuA_PseudoU_synthase"/>
</dbReference>
<dbReference type="AlphaFoldDB" id="A0A3M0AJA3"/>
<reference evidence="9 10" key="1">
    <citation type="submission" date="2018-10" db="EMBL/GenBank/DDBJ databases">
        <title>Genomic Encyclopedia of Type Strains, Phase IV (KMG-IV): sequencing the most valuable type-strain genomes for metagenomic binning, comparative biology and taxonomic classification.</title>
        <authorList>
            <person name="Goeker M."/>
        </authorList>
    </citation>
    <scope>NUCLEOTIDE SEQUENCE [LARGE SCALE GENOMIC DNA]</scope>
    <source>
        <strain evidence="9 10">DSM 25080</strain>
    </source>
</reference>
<evidence type="ECO:0000256" key="6">
    <source>
        <dbReference type="PROSITE-ProRule" id="PRU00182"/>
    </source>
</evidence>
<evidence type="ECO:0000256" key="5">
    <source>
        <dbReference type="ARBA" id="ARBA00037590"/>
    </source>
</evidence>
<dbReference type="Gene3D" id="3.30.70.1560">
    <property type="entry name" value="Alpha-L RNA-binding motif"/>
    <property type="match status" value="1"/>
</dbReference>
<keyword evidence="3 7" id="KW-0413">Isomerase</keyword>
<evidence type="ECO:0000256" key="4">
    <source>
        <dbReference type="ARBA" id="ARBA00036749"/>
    </source>
</evidence>
<keyword evidence="10" id="KW-1185">Reference proteome</keyword>
<dbReference type="Proteomes" id="UP000267187">
    <property type="component" value="Unassembled WGS sequence"/>
</dbReference>
<comment type="catalytic activity">
    <reaction evidence="4">
        <text>uridine(516) in 16S rRNA = pseudouridine(516) in 16S rRNA</text>
        <dbReference type="Rhea" id="RHEA:38867"/>
        <dbReference type="Rhea" id="RHEA-COMP:10089"/>
        <dbReference type="Rhea" id="RHEA-COMP:10090"/>
        <dbReference type="ChEBI" id="CHEBI:65314"/>
        <dbReference type="ChEBI" id="CHEBI:65315"/>
        <dbReference type="EC" id="5.4.99.19"/>
    </reaction>
</comment>
<gene>
    <name evidence="9" type="ORF">DFR27_0597</name>
</gene>